<organism evidence="2 3">
    <name type="scientific">Paracoccus sanguinis</name>
    <dbReference type="NCBI Taxonomy" id="1545044"/>
    <lineage>
        <taxon>Bacteria</taxon>
        <taxon>Pseudomonadati</taxon>
        <taxon>Pseudomonadota</taxon>
        <taxon>Alphaproteobacteria</taxon>
        <taxon>Rhodobacterales</taxon>
        <taxon>Paracoccaceae</taxon>
        <taxon>Paracoccus</taxon>
    </lineage>
</organism>
<feature type="transmembrane region" description="Helical" evidence="1">
    <location>
        <begin position="151"/>
        <end position="174"/>
    </location>
</feature>
<keyword evidence="1" id="KW-0812">Transmembrane</keyword>
<evidence type="ECO:0000256" key="1">
    <source>
        <dbReference type="SAM" id="Phobius"/>
    </source>
</evidence>
<keyword evidence="3" id="KW-1185">Reference proteome</keyword>
<name>A0A1H3C424_9RHOB</name>
<keyword evidence="1" id="KW-0472">Membrane</keyword>
<dbReference type="RefSeq" id="WP_052176316.1">
    <property type="nucleotide sequence ID" value="NZ_FNNA01000007.1"/>
</dbReference>
<evidence type="ECO:0000313" key="2">
    <source>
        <dbReference type="EMBL" id="SDX48917.1"/>
    </source>
</evidence>
<evidence type="ECO:0008006" key="4">
    <source>
        <dbReference type="Google" id="ProtNLM"/>
    </source>
</evidence>
<proteinExistence type="predicted"/>
<dbReference type="EMBL" id="FNNA01000007">
    <property type="protein sequence ID" value="SDX48917.1"/>
    <property type="molecule type" value="Genomic_DNA"/>
</dbReference>
<feature type="transmembrane region" description="Helical" evidence="1">
    <location>
        <begin position="113"/>
        <end position="131"/>
    </location>
</feature>
<evidence type="ECO:0000313" key="3">
    <source>
        <dbReference type="Proteomes" id="UP000182944"/>
    </source>
</evidence>
<accession>A0A1H3C424</accession>
<feature type="transmembrane region" description="Helical" evidence="1">
    <location>
        <begin position="45"/>
        <end position="63"/>
    </location>
</feature>
<dbReference type="Proteomes" id="UP000182944">
    <property type="component" value="Unassembled WGS sequence"/>
</dbReference>
<sequence>MTDPAPDPGLDPDLAPSETRAAAISGALQRADNDLVLSFLRVRRAIGLLGFFLPAALVAYAATLGGMLLPTMSDYYYTPMREIFVGTLSANAVFLWSYEGYRPRPCEVLSDRMAARTASLGALAVALAPTLPEAPAICTLSQCLLGDRAAALIHVAGATAFFGALAAFCLILFVRGSEDGREKRGSNRIYRVCGWTIVACLVAIAAIFVVPGAAARLAPLRPVFWLETVATFAFAVSWLVKGDALRPVVRAAG</sequence>
<protein>
    <recommendedName>
        <fullName evidence="4">DUF998 domain-containing protein</fullName>
    </recommendedName>
</protein>
<feature type="transmembrane region" description="Helical" evidence="1">
    <location>
        <begin position="83"/>
        <end position="101"/>
    </location>
</feature>
<feature type="transmembrane region" description="Helical" evidence="1">
    <location>
        <begin position="223"/>
        <end position="240"/>
    </location>
</feature>
<gene>
    <name evidence="2" type="ORF">SAMN05444276_107105</name>
</gene>
<reference evidence="3" key="1">
    <citation type="submission" date="2016-10" db="EMBL/GenBank/DDBJ databases">
        <authorList>
            <person name="Varghese N."/>
            <person name="Submissions S."/>
        </authorList>
    </citation>
    <scope>NUCLEOTIDE SEQUENCE [LARGE SCALE GENOMIC DNA]</scope>
    <source>
        <strain evidence="3">DSM 29303</strain>
    </source>
</reference>
<keyword evidence="1" id="KW-1133">Transmembrane helix</keyword>
<dbReference type="AlphaFoldDB" id="A0A1H3C424"/>
<dbReference type="OrthoDB" id="9803163at2"/>
<feature type="transmembrane region" description="Helical" evidence="1">
    <location>
        <begin position="195"/>
        <end position="217"/>
    </location>
</feature>